<dbReference type="AlphaFoldDB" id="A0A212J141"/>
<reference evidence="1" key="1">
    <citation type="submission" date="2016-04" db="EMBL/GenBank/DDBJ databases">
        <authorList>
            <person name="Evans L.H."/>
            <person name="Alamgir A."/>
            <person name="Owens N."/>
            <person name="Weber N.D."/>
            <person name="Virtaneva K."/>
            <person name="Barbian K."/>
            <person name="Babar A."/>
            <person name="Rosenke K."/>
        </authorList>
    </citation>
    <scope>NUCLEOTIDE SEQUENCE</scope>
    <source>
        <strain evidence="1">86</strain>
    </source>
</reference>
<dbReference type="EMBL" id="FLUO01000001">
    <property type="protein sequence ID" value="SBV93127.1"/>
    <property type="molecule type" value="Genomic_DNA"/>
</dbReference>
<dbReference type="InterPro" id="IPR007495">
    <property type="entry name" value="NqrM"/>
</dbReference>
<protein>
    <recommendedName>
        <fullName evidence="2">ApbE family protein</fullName>
    </recommendedName>
</protein>
<gene>
    <name evidence="1" type="ORF">KL86APRO_10345</name>
</gene>
<sequence>MTWLIVFGVMLAVVAAMAIGVMAGRRPLMGSCGGIALLGIDKEDCPVCGGKKENCKRNKGKEAEG</sequence>
<evidence type="ECO:0000313" key="1">
    <source>
        <dbReference type="EMBL" id="SBV93127.1"/>
    </source>
</evidence>
<dbReference type="PANTHER" id="PTHR40691">
    <property type="entry name" value="(NA+)-NQR MATURATION NQRM"/>
    <property type="match status" value="1"/>
</dbReference>
<name>A0A212J141_9PROT</name>
<organism evidence="1">
    <name type="scientific">uncultured Alphaproteobacteria bacterium</name>
    <dbReference type="NCBI Taxonomy" id="91750"/>
    <lineage>
        <taxon>Bacteria</taxon>
        <taxon>Pseudomonadati</taxon>
        <taxon>Pseudomonadota</taxon>
        <taxon>Alphaproteobacteria</taxon>
        <taxon>environmental samples</taxon>
    </lineage>
</organism>
<dbReference type="Pfam" id="PF04400">
    <property type="entry name" value="NqrM"/>
    <property type="match status" value="1"/>
</dbReference>
<proteinExistence type="predicted"/>
<dbReference type="PANTHER" id="PTHR40691:SF3">
    <property type="entry name" value="(NA+)-NQR MATURATION NQRM"/>
    <property type="match status" value="1"/>
</dbReference>
<accession>A0A212J141</accession>
<evidence type="ECO:0008006" key="2">
    <source>
        <dbReference type="Google" id="ProtNLM"/>
    </source>
</evidence>